<evidence type="ECO:0000256" key="2">
    <source>
        <dbReference type="SAM" id="Phobius"/>
    </source>
</evidence>
<keyword evidence="4" id="KW-1185">Reference proteome</keyword>
<feature type="compositionally biased region" description="Low complexity" evidence="1">
    <location>
        <begin position="200"/>
        <end position="217"/>
    </location>
</feature>
<feature type="compositionally biased region" description="Basic and acidic residues" evidence="1">
    <location>
        <begin position="1"/>
        <end position="11"/>
    </location>
</feature>
<feature type="non-terminal residue" evidence="3">
    <location>
        <position position="1"/>
    </location>
</feature>
<evidence type="ECO:0000256" key="1">
    <source>
        <dbReference type="SAM" id="MobiDB-lite"/>
    </source>
</evidence>
<protein>
    <submittedName>
        <fullName evidence="3">Uncharacterized protein</fullName>
    </submittedName>
</protein>
<dbReference type="AlphaFoldDB" id="A0A409X8B6"/>
<feature type="compositionally biased region" description="Polar residues" evidence="1">
    <location>
        <begin position="29"/>
        <end position="43"/>
    </location>
</feature>
<dbReference type="Proteomes" id="UP000283269">
    <property type="component" value="Unassembled WGS sequence"/>
</dbReference>
<feature type="compositionally biased region" description="Polar residues" evidence="1">
    <location>
        <begin position="179"/>
        <end position="194"/>
    </location>
</feature>
<feature type="region of interest" description="Disordered" evidence="1">
    <location>
        <begin position="465"/>
        <end position="501"/>
    </location>
</feature>
<accession>A0A409X8B6</accession>
<dbReference type="InParanoid" id="A0A409X8B6"/>
<feature type="transmembrane region" description="Helical" evidence="2">
    <location>
        <begin position="332"/>
        <end position="357"/>
    </location>
</feature>
<keyword evidence="2" id="KW-1133">Transmembrane helix</keyword>
<evidence type="ECO:0000313" key="4">
    <source>
        <dbReference type="Proteomes" id="UP000283269"/>
    </source>
</evidence>
<dbReference type="CDD" id="cd12087">
    <property type="entry name" value="TM_EGFR-like"/>
    <property type="match status" value="1"/>
</dbReference>
<feature type="compositionally biased region" description="Polar residues" evidence="1">
    <location>
        <begin position="465"/>
        <end position="478"/>
    </location>
</feature>
<feature type="region of interest" description="Disordered" evidence="1">
    <location>
        <begin position="118"/>
        <end position="234"/>
    </location>
</feature>
<dbReference type="EMBL" id="NHYD01002408">
    <property type="protein sequence ID" value="PPQ86961.1"/>
    <property type="molecule type" value="Genomic_DNA"/>
</dbReference>
<keyword evidence="2" id="KW-0472">Membrane</keyword>
<organism evidence="3 4">
    <name type="scientific">Psilocybe cyanescens</name>
    <dbReference type="NCBI Taxonomy" id="93625"/>
    <lineage>
        <taxon>Eukaryota</taxon>
        <taxon>Fungi</taxon>
        <taxon>Dikarya</taxon>
        <taxon>Basidiomycota</taxon>
        <taxon>Agaricomycotina</taxon>
        <taxon>Agaricomycetes</taxon>
        <taxon>Agaricomycetidae</taxon>
        <taxon>Agaricales</taxon>
        <taxon>Agaricineae</taxon>
        <taxon>Strophariaceae</taxon>
        <taxon>Psilocybe</taxon>
    </lineage>
</organism>
<name>A0A409X8B6_PSICY</name>
<gene>
    <name evidence="3" type="ORF">CVT25_009783</name>
</gene>
<feature type="region of interest" description="Disordered" evidence="1">
    <location>
        <begin position="1"/>
        <end position="99"/>
    </location>
</feature>
<comment type="caution">
    <text evidence="3">The sequence shown here is derived from an EMBL/GenBank/DDBJ whole genome shotgun (WGS) entry which is preliminary data.</text>
</comment>
<reference evidence="3 4" key="1">
    <citation type="journal article" date="2018" name="Evol. Lett.">
        <title>Horizontal gene cluster transfer increased hallucinogenic mushroom diversity.</title>
        <authorList>
            <person name="Reynolds H.T."/>
            <person name="Vijayakumar V."/>
            <person name="Gluck-Thaler E."/>
            <person name="Korotkin H.B."/>
            <person name="Matheny P.B."/>
            <person name="Slot J.C."/>
        </authorList>
    </citation>
    <scope>NUCLEOTIDE SEQUENCE [LARGE SCALE GENOMIC DNA]</scope>
    <source>
        <strain evidence="3 4">2631</strain>
    </source>
</reference>
<evidence type="ECO:0000313" key="3">
    <source>
        <dbReference type="EMBL" id="PPQ86961.1"/>
    </source>
</evidence>
<dbReference type="OrthoDB" id="2798046at2759"/>
<feature type="compositionally biased region" description="Low complexity" evidence="1">
    <location>
        <begin position="129"/>
        <end position="140"/>
    </location>
</feature>
<proteinExistence type="predicted"/>
<feature type="region of interest" description="Disordered" evidence="1">
    <location>
        <begin position="272"/>
        <end position="327"/>
    </location>
</feature>
<feature type="compositionally biased region" description="Polar residues" evidence="1">
    <location>
        <begin position="146"/>
        <end position="157"/>
    </location>
</feature>
<sequence>ISNSRTKETSLHNHSQPNKVVPSHIHTPSPVSSSIDESGSHTHSALVHSHISNSNSRTKETSLHNHSQPNKVVPSHIHTPSPVSSSIDNSKSHHVYPKPSHTITNAALTFSHQAMRTDHPHTMAPSHTSKSNQASAASKAPPFPSHTSEIFHQSGHTATPVHSMAQPSLHTSASRKDSSNSSLAHTHINISPSHGESPPVVSHTVGSESHSVHESGGAMAEPSHTGETSMNKPLVTDSIDKSTTARPSIQELFTMTSSSITKDSDTMKLATSAGKQLQDSPTGNVASSSEMRTSVTKLVSHTMMPKPSSNSNKSNHDNNHPTNRTSGPSEGAIVGACIGAVTAILLLALIIFGLCFYRRKHRKMKKELHRYHTDRNTAPPVYVPVASRHLYNPGTYSTVDPEGQIHYVQGTSTKYPLMKDAPVPYPLSYQANENWKTKTNFIEKEAHNDYDNATPYRHLEASTSDQNGILTSDGTPQPQRYHPGYVRDDSETTASSLDSVEPHSEGSALWINTLDVAGKVDLSSARSVKSSAPIQVNDCDYNSSAVKNITEDFSPSDKISITLHFPRRQAPYWAIITSEKYEYEDGLCHASLDRLQAKLWFCPAHFRFSAGPWIETTLDGFVVDVHTSRNAPWWINALRTNLITTILNGQTILLHTINTKLYFGTITEAQNGHDGDVDKPGLNDRVANNELRVRCSISQWNIATSYGRMYSFGTLTAELRRSCVEHRGTFVMIAEQCRWIKLRDTEVFEDRSILWTAFNAVCSLPSAMIRIYMDPMSFTDIYAPQCDISFGDFRLRDAELFHEGAIKLRQDSQEYDNFAHQSPGVLENIAWDIFIGGVLSSFKD</sequence>
<feature type="compositionally biased region" description="Polar residues" evidence="1">
    <location>
        <begin position="273"/>
        <end position="299"/>
    </location>
</feature>
<keyword evidence="2" id="KW-0812">Transmembrane</keyword>